<dbReference type="FunFam" id="1.10.630.10:FF:000018">
    <property type="entry name" value="Cytochrome P450 monooxygenase"/>
    <property type="match status" value="1"/>
</dbReference>
<dbReference type="AlphaFoldDB" id="A0A7W8A357"/>
<evidence type="ECO:0000256" key="5">
    <source>
        <dbReference type="ARBA" id="ARBA00023004"/>
    </source>
</evidence>
<dbReference type="InterPro" id="IPR001128">
    <property type="entry name" value="Cyt_P450"/>
</dbReference>
<dbReference type="Pfam" id="PF00067">
    <property type="entry name" value="p450"/>
    <property type="match status" value="1"/>
</dbReference>
<dbReference type="PANTHER" id="PTHR46696">
    <property type="entry name" value="P450, PUTATIVE (EUROFUNG)-RELATED"/>
    <property type="match status" value="1"/>
</dbReference>
<dbReference type="PANTHER" id="PTHR46696:SF4">
    <property type="entry name" value="BIOTIN BIOSYNTHESIS CYTOCHROME P450"/>
    <property type="match status" value="1"/>
</dbReference>
<reference evidence="7 8" key="1">
    <citation type="submission" date="2020-08" db="EMBL/GenBank/DDBJ databases">
        <title>Genomic Encyclopedia of Type Strains, Phase IV (KMG-IV): sequencing the most valuable type-strain genomes for metagenomic binning, comparative biology and taxonomic classification.</title>
        <authorList>
            <person name="Goeker M."/>
        </authorList>
    </citation>
    <scope>NUCLEOTIDE SEQUENCE [LARGE SCALE GENOMIC DNA]</scope>
    <source>
        <strain evidence="7 8">DSM 45385</strain>
    </source>
</reference>
<keyword evidence="4" id="KW-0560">Oxidoreductase</keyword>
<dbReference type="GO" id="GO:0008395">
    <property type="term" value="F:steroid hydroxylase activity"/>
    <property type="evidence" value="ECO:0007669"/>
    <property type="project" value="TreeGrafter"/>
</dbReference>
<proteinExistence type="inferred from homology"/>
<dbReference type="PRINTS" id="PR00359">
    <property type="entry name" value="BP450"/>
</dbReference>
<gene>
    <name evidence="7" type="ORF">HNR40_004228</name>
</gene>
<dbReference type="RefSeq" id="WP_184963730.1">
    <property type="nucleotide sequence ID" value="NZ_JACHIN010000005.1"/>
</dbReference>
<keyword evidence="8" id="KW-1185">Reference proteome</keyword>
<name>A0A7W8A357_9ACTN</name>
<evidence type="ECO:0000256" key="1">
    <source>
        <dbReference type="ARBA" id="ARBA00010617"/>
    </source>
</evidence>
<evidence type="ECO:0000256" key="4">
    <source>
        <dbReference type="ARBA" id="ARBA00023002"/>
    </source>
</evidence>
<organism evidence="7 8">
    <name type="scientific">Nonomuraea endophytica</name>
    <dbReference type="NCBI Taxonomy" id="714136"/>
    <lineage>
        <taxon>Bacteria</taxon>
        <taxon>Bacillati</taxon>
        <taxon>Actinomycetota</taxon>
        <taxon>Actinomycetes</taxon>
        <taxon>Streptosporangiales</taxon>
        <taxon>Streptosporangiaceae</taxon>
        <taxon>Nonomuraea</taxon>
    </lineage>
</organism>
<dbReference type="SUPFAM" id="SSF48264">
    <property type="entry name" value="Cytochrome P450"/>
    <property type="match status" value="1"/>
</dbReference>
<dbReference type="GO" id="GO:0036199">
    <property type="term" value="F:cholest-4-en-3-one 26-monooxygenase activity"/>
    <property type="evidence" value="ECO:0007669"/>
    <property type="project" value="TreeGrafter"/>
</dbReference>
<keyword evidence="5" id="KW-0408">Iron</keyword>
<keyword evidence="2" id="KW-0349">Heme</keyword>
<dbReference type="GO" id="GO:0006707">
    <property type="term" value="P:cholesterol catabolic process"/>
    <property type="evidence" value="ECO:0007669"/>
    <property type="project" value="TreeGrafter"/>
</dbReference>
<comment type="caution">
    <text evidence="7">The sequence shown here is derived from an EMBL/GenBank/DDBJ whole genome shotgun (WGS) entry which is preliminary data.</text>
</comment>
<dbReference type="Gene3D" id="1.10.630.10">
    <property type="entry name" value="Cytochrome P450"/>
    <property type="match status" value="1"/>
</dbReference>
<dbReference type="Proteomes" id="UP000568380">
    <property type="component" value="Unassembled WGS sequence"/>
</dbReference>
<keyword evidence="3" id="KW-0479">Metal-binding</keyword>
<evidence type="ECO:0000256" key="6">
    <source>
        <dbReference type="ARBA" id="ARBA00023033"/>
    </source>
</evidence>
<protein>
    <submittedName>
        <fullName evidence="7">Cytochrome P450</fullName>
    </submittedName>
</protein>
<dbReference type="InterPro" id="IPR002397">
    <property type="entry name" value="Cyt_P450_B"/>
</dbReference>
<dbReference type="GO" id="GO:0020037">
    <property type="term" value="F:heme binding"/>
    <property type="evidence" value="ECO:0007669"/>
    <property type="project" value="InterPro"/>
</dbReference>
<accession>A0A7W8A357</accession>
<keyword evidence="6" id="KW-0503">Monooxygenase</keyword>
<comment type="similarity">
    <text evidence="1">Belongs to the cytochrome P450 family.</text>
</comment>
<dbReference type="EMBL" id="JACHIN010000005">
    <property type="protein sequence ID" value="MBB5078742.1"/>
    <property type="molecule type" value="Genomic_DNA"/>
</dbReference>
<evidence type="ECO:0000256" key="3">
    <source>
        <dbReference type="ARBA" id="ARBA00022723"/>
    </source>
</evidence>
<evidence type="ECO:0000313" key="7">
    <source>
        <dbReference type="EMBL" id="MBB5078742.1"/>
    </source>
</evidence>
<dbReference type="CDD" id="cd11033">
    <property type="entry name" value="CYP142-like"/>
    <property type="match status" value="1"/>
</dbReference>
<evidence type="ECO:0000256" key="2">
    <source>
        <dbReference type="ARBA" id="ARBA00022617"/>
    </source>
</evidence>
<dbReference type="GO" id="GO:0005506">
    <property type="term" value="F:iron ion binding"/>
    <property type="evidence" value="ECO:0007669"/>
    <property type="project" value="InterPro"/>
</dbReference>
<dbReference type="InterPro" id="IPR036396">
    <property type="entry name" value="Cyt_P450_sf"/>
</dbReference>
<sequence length="391" mass="43564">MTAPTIEPASLADPALFADGDPHGLWRWMRAHAPVHWHPPGELPGFWSLTRYEDARAVYRDAQTFSSARGVLLRPVRCGEDPGNGRTIALTDPPRHRRMRGLIAGWFGERAVRSVEESMRPLARRLIARAAERGTFDFVDDLAARFSLSVICGIIGVAERDHDDLFRWSNAAFDAKGIAHQRVMQYFLDLIYDRMAEPADDMISALVHGKVDGELLTEEEILLNCENLLGATENGRLALIGGMHAFLEHPAQWERLRAERGLLATAGEEVLRWTSSGTHSMRTVTRETSVRGARMRPGDRVVVWLPSANRDESVFPDPDRFDITRTPNRHLALGGGEHFCIGATLVRAEMRVLFDELLESGHRIEQAGPAVPVRSIAVSGLAHLPVRMTAR</sequence>
<evidence type="ECO:0000313" key="8">
    <source>
        <dbReference type="Proteomes" id="UP000568380"/>
    </source>
</evidence>